<sequence length="309" mass="34563">MELINARVVSHRADRLHTPGGERRGYIQTAQLRELWFHTGTACNLACPFCLEGSKPGDNRLQLMTLADAKPFIEEAIELGVESFSFTGGEPFVARDMHNILACAARHRPCLVLTNGTAPLHQRLDQIAPLAQAENPVRFRISIDYPDPQRHEAGRGEGTFEESLVTMKALHELGFALSLARQWEPGEDTAAVENHFRRHLRRHGLPEDIHQVSFPDFHPPESHVQTPDITEHCMTTYHSAASRADFMCAFSRMVVKQAGRTRVYACTLVDDDPDYDLGGTLTASLEPRVMLGHHRCYSCFKYGASCSEG</sequence>
<dbReference type="SUPFAM" id="SSF102114">
    <property type="entry name" value="Radical SAM enzymes"/>
    <property type="match status" value="1"/>
</dbReference>
<dbReference type="InterPro" id="IPR013785">
    <property type="entry name" value="Aldolase_TIM"/>
</dbReference>
<dbReference type="Pfam" id="PF04055">
    <property type="entry name" value="Radical_SAM"/>
    <property type="match status" value="1"/>
</dbReference>
<evidence type="ECO:0000256" key="4">
    <source>
        <dbReference type="ARBA" id="ARBA00023004"/>
    </source>
</evidence>
<evidence type="ECO:0000256" key="2">
    <source>
        <dbReference type="ARBA" id="ARBA00022691"/>
    </source>
</evidence>
<protein>
    <submittedName>
        <fullName evidence="7">Radical SAM protein</fullName>
    </submittedName>
</protein>
<keyword evidence="5" id="KW-0411">Iron-sulfur</keyword>
<dbReference type="RefSeq" id="WP_163493450.1">
    <property type="nucleotide sequence ID" value="NZ_CP048711.1"/>
</dbReference>
<organism evidence="7 8">
    <name type="scientific">Kineobactrum salinum</name>
    <dbReference type="NCBI Taxonomy" id="2708301"/>
    <lineage>
        <taxon>Bacteria</taxon>
        <taxon>Pseudomonadati</taxon>
        <taxon>Pseudomonadota</taxon>
        <taxon>Gammaproteobacteria</taxon>
        <taxon>Cellvibrionales</taxon>
        <taxon>Halieaceae</taxon>
        <taxon>Kineobactrum</taxon>
    </lineage>
</organism>
<keyword evidence="2" id="KW-0949">S-adenosyl-L-methionine</keyword>
<name>A0A6C0TWL0_9GAMM</name>
<accession>A0A6C0TWL0</accession>
<keyword evidence="8" id="KW-1185">Reference proteome</keyword>
<dbReference type="PANTHER" id="PTHR11228">
    <property type="entry name" value="RADICAL SAM DOMAIN PROTEIN"/>
    <property type="match status" value="1"/>
</dbReference>
<evidence type="ECO:0000313" key="8">
    <source>
        <dbReference type="Proteomes" id="UP000477680"/>
    </source>
</evidence>
<keyword evidence="4" id="KW-0408">Iron</keyword>
<dbReference type="GO" id="GO:0051536">
    <property type="term" value="F:iron-sulfur cluster binding"/>
    <property type="evidence" value="ECO:0007669"/>
    <property type="project" value="UniProtKB-KW"/>
</dbReference>
<keyword evidence="3" id="KW-0479">Metal-binding</keyword>
<evidence type="ECO:0000313" key="7">
    <source>
        <dbReference type="EMBL" id="QIB64200.1"/>
    </source>
</evidence>
<proteinExistence type="predicted"/>
<dbReference type="EMBL" id="CP048711">
    <property type="protein sequence ID" value="QIB64200.1"/>
    <property type="molecule type" value="Genomic_DNA"/>
</dbReference>
<evidence type="ECO:0000259" key="6">
    <source>
        <dbReference type="PROSITE" id="PS51918"/>
    </source>
</evidence>
<gene>
    <name evidence="7" type="ORF">G3T16_01005</name>
</gene>
<dbReference type="GO" id="GO:0003824">
    <property type="term" value="F:catalytic activity"/>
    <property type="evidence" value="ECO:0007669"/>
    <property type="project" value="InterPro"/>
</dbReference>
<dbReference type="InterPro" id="IPR007197">
    <property type="entry name" value="rSAM"/>
</dbReference>
<evidence type="ECO:0000256" key="5">
    <source>
        <dbReference type="ARBA" id="ARBA00023014"/>
    </source>
</evidence>
<dbReference type="AlphaFoldDB" id="A0A6C0TWL0"/>
<dbReference type="CDD" id="cd01335">
    <property type="entry name" value="Radical_SAM"/>
    <property type="match status" value="1"/>
</dbReference>
<dbReference type="SFLD" id="SFLDS00029">
    <property type="entry name" value="Radical_SAM"/>
    <property type="match status" value="1"/>
</dbReference>
<dbReference type="Proteomes" id="UP000477680">
    <property type="component" value="Chromosome"/>
</dbReference>
<comment type="cofactor">
    <cofactor evidence="1">
        <name>[4Fe-4S] cluster</name>
        <dbReference type="ChEBI" id="CHEBI:49883"/>
    </cofactor>
</comment>
<reference evidence="7 8" key="1">
    <citation type="submission" date="2020-02" db="EMBL/GenBank/DDBJ databases">
        <title>Genome sequencing for Kineobactrum sp. M2.</title>
        <authorList>
            <person name="Park S.-J."/>
        </authorList>
    </citation>
    <scope>NUCLEOTIDE SEQUENCE [LARGE SCALE GENOMIC DNA]</scope>
    <source>
        <strain evidence="7 8">M2</strain>
    </source>
</reference>
<dbReference type="PROSITE" id="PS51918">
    <property type="entry name" value="RADICAL_SAM"/>
    <property type="match status" value="1"/>
</dbReference>
<dbReference type="InterPro" id="IPR058240">
    <property type="entry name" value="rSAM_sf"/>
</dbReference>
<dbReference type="Gene3D" id="3.20.20.70">
    <property type="entry name" value="Aldolase class I"/>
    <property type="match status" value="1"/>
</dbReference>
<dbReference type="PANTHER" id="PTHR11228:SF22">
    <property type="entry name" value="PEPTIDE BIOSYNTHESIS PROTEIN YYDG-RELATED"/>
    <property type="match status" value="1"/>
</dbReference>
<evidence type="ECO:0000256" key="1">
    <source>
        <dbReference type="ARBA" id="ARBA00001966"/>
    </source>
</evidence>
<dbReference type="KEGG" id="kim:G3T16_01005"/>
<dbReference type="GO" id="GO:0046872">
    <property type="term" value="F:metal ion binding"/>
    <property type="evidence" value="ECO:0007669"/>
    <property type="project" value="UniProtKB-KW"/>
</dbReference>
<feature type="domain" description="Radical SAM core" evidence="6">
    <location>
        <begin position="19"/>
        <end position="260"/>
    </location>
</feature>
<dbReference type="SFLD" id="SFLDG01067">
    <property type="entry name" value="SPASM/twitch_domain_containing"/>
    <property type="match status" value="1"/>
</dbReference>
<dbReference type="InterPro" id="IPR050377">
    <property type="entry name" value="Radical_SAM_PqqE_MftC-like"/>
</dbReference>
<evidence type="ECO:0000256" key="3">
    <source>
        <dbReference type="ARBA" id="ARBA00022723"/>
    </source>
</evidence>